<sequence length="168" mass="16492">MLFRSIALLLPAVAFTAARPQPLGVSVQIGAGVSIGGSDPNDGGDYGSTGNQYFLTATNVAPDNSTATLNVGGNGTIAALGTFDAVSGVRWTQDLLEVGYSAKVGASNTLGGGYTINADGISVGAGIGVNGTGTSFSLTVHNNGSIVASVFGGNLNCSVDGSKATCTN</sequence>
<keyword evidence="3" id="KW-1185">Reference proteome</keyword>
<keyword evidence="1" id="KW-0732">Signal</keyword>
<feature type="chain" id="PRO_5042917160" evidence="1">
    <location>
        <begin position="19"/>
        <end position="168"/>
    </location>
</feature>
<protein>
    <submittedName>
        <fullName evidence="2">Uncharacterized protein</fullName>
    </submittedName>
</protein>
<evidence type="ECO:0000313" key="3">
    <source>
        <dbReference type="Proteomes" id="UP001176521"/>
    </source>
</evidence>
<accession>A0AAN6GBX8</accession>
<proteinExistence type="predicted"/>
<feature type="signal peptide" evidence="1">
    <location>
        <begin position="1"/>
        <end position="18"/>
    </location>
</feature>
<gene>
    <name evidence="2" type="ORF">OC842_003086</name>
</gene>
<dbReference type="Proteomes" id="UP001176521">
    <property type="component" value="Unassembled WGS sequence"/>
</dbReference>
<comment type="caution">
    <text evidence="2">The sequence shown here is derived from an EMBL/GenBank/DDBJ whole genome shotgun (WGS) entry which is preliminary data.</text>
</comment>
<reference evidence="2" key="1">
    <citation type="journal article" date="2023" name="PhytoFront">
        <title>Draft Genome Resources of Seven Strains of Tilletia horrida, Causal Agent of Kernel Smut of Rice.</title>
        <authorList>
            <person name="Khanal S."/>
            <person name="Antony Babu S."/>
            <person name="Zhou X.G."/>
        </authorList>
    </citation>
    <scope>NUCLEOTIDE SEQUENCE</scope>
    <source>
        <strain evidence="2">TX3</strain>
    </source>
</reference>
<dbReference type="EMBL" id="JAPDMQ010000145">
    <property type="protein sequence ID" value="KAK0533072.1"/>
    <property type="molecule type" value="Genomic_DNA"/>
</dbReference>
<name>A0AAN6GBX8_9BASI</name>
<evidence type="ECO:0000313" key="2">
    <source>
        <dbReference type="EMBL" id="KAK0533072.1"/>
    </source>
</evidence>
<evidence type="ECO:0000256" key="1">
    <source>
        <dbReference type="SAM" id="SignalP"/>
    </source>
</evidence>
<dbReference type="AlphaFoldDB" id="A0AAN6GBX8"/>
<organism evidence="2 3">
    <name type="scientific">Tilletia horrida</name>
    <dbReference type="NCBI Taxonomy" id="155126"/>
    <lineage>
        <taxon>Eukaryota</taxon>
        <taxon>Fungi</taxon>
        <taxon>Dikarya</taxon>
        <taxon>Basidiomycota</taxon>
        <taxon>Ustilaginomycotina</taxon>
        <taxon>Exobasidiomycetes</taxon>
        <taxon>Tilletiales</taxon>
        <taxon>Tilletiaceae</taxon>
        <taxon>Tilletia</taxon>
    </lineage>
</organism>